<proteinExistence type="predicted"/>
<comment type="caution">
    <text evidence="2">The sequence shown here is derived from an EMBL/GenBank/DDBJ whole genome shotgun (WGS) entry which is preliminary data.</text>
</comment>
<organism evidence="2 3">
    <name type="scientific">Liparis tanakae</name>
    <name type="common">Tanaka's snailfish</name>
    <dbReference type="NCBI Taxonomy" id="230148"/>
    <lineage>
        <taxon>Eukaryota</taxon>
        <taxon>Metazoa</taxon>
        <taxon>Chordata</taxon>
        <taxon>Craniata</taxon>
        <taxon>Vertebrata</taxon>
        <taxon>Euteleostomi</taxon>
        <taxon>Actinopterygii</taxon>
        <taxon>Neopterygii</taxon>
        <taxon>Teleostei</taxon>
        <taxon>Neoteleostei</taxon>
        <taxon>Acanthomorphata</taxon>
        <taxon>Eupercaria</taxon>
        <taxon>Perciformes</taxon>
        <taxon>Cottioidei</taxon>
        <taxon>Cottales</taxon>
        <taxon>Liparidae</taxon>
        <taxon>Liparis</taxon>
    </lineage>
</organism>
<protein>
    <submittedName>
        <fullName evidence="2">Uncharacterized protein</fullName>
    </submittedName>
</protein>
<dbReference type="AlphaFoldDB" id="A0A4Z2HQU5"/>
<dbReference type="EMBL" id="SRLO01000196">
    <property type="protein sequence ID" value="TNN68010.1"/>
    <property type="molecule type" value="Genomic_DNA"/>
</dbReference>
<reference evidence="2 3" key="1">
    <citation type="submission" date="2019-03" db="EMBL/GenBank/DDBJ databases">
        <title>First draft genome of Liparis tanakae, snailfish: a comprehensive survey of snailfish specific genes.</title>
        <authorList>
            <person name="Kim W."/>
            <person name="Song I."/>
            <person name="Jeong J.-H."/>
            <person name="Kim D."/>
            <person name="Kim S."/>
            <person name="Ryu S."/>
            <person name="Song J.Y."/>
            <person name="Lee S.K."/>
        </authorList>
    </citation>
    <scope>NUCLEOTIDE SEQUENCE [LARGE SCALE GENOMIC DNA]</scope>
    <source>
        <tissue evidence="2">Muscle</tissue>
    </source>
</reference>
<gene>
    <name evidence="2" type="ORF">EYF80_021802</name>
</gene>
<accession>A0A4Z2HQU5</accession>
<evidence type="ECO:0000313" key="2">
    <source>
        <dbReference type="EMBL" id="TNN68010.1"/>
    </source>
</evidence>
<name>A0A4Z2HQU5_9TELE</name>
<evidence type="ECO:0000256" key="1">
    <source>
        <dbReference type="SAM" id="MobiDB-lite"/>
    </source>
</evidence>
<dbReference type="Proteomes" id="UP000314294">
    <property type="component" value="Unassembled WGS sequence"/>
</dbReference>
<keyword evidence="3" id="KW-1185">Reference proteome</keyword>
<sequence>MAVFCTVEFMSPCGAVEMPLRNMVPTMGSAPRSSSKLTSSNSSQLQRGLRVVLHPVLQGPLHVGFGVQQQLQGAGIAGTTSPALTSLLISAPASSSICTMASSPRTQACISGVIPYTSTGTENKSTHIVQIPDESISPLGHPGRQKNLSGKKSPSRLTACFTRSVRPQLSIRKPRSCRNFASVEAASSFLEAQKQSSVLGGREGEGESTPGSSSRAACRTSSLSTEKLRLCSVCTAATRTHSMRGGSAMNGLVTFEGSTLGFSHSI</sequence>
<evidence type="ECO:0000313" key="3">
    <source>
        <dbReference type="Proteomes" id="UP000314294"/>
    </source>
</evidence>
<feature type="region of interest" description="Disordered" evidence="1">
    <location>
        <begin position="132"/>
        <end position="154"/>
    </location>
</feature>
<feature type="region of interest" description="Disordered" evidence="1">
    <location>
        <begin position="194"/>
        <end position="219"/>
    </location>
</feature>